<comment type="function">
    <text evidence="9">Functions as a component of the nuclear pore complex (NPC).</text>
</comment>
<dbReference type="Pfam" id="PF07575">
    <property type="entry name" value="Nucleopor_Nup85"/>
    <property type="match status" value="1"/>
</dbReference>
<dbReference type="AlphaFoldDB" id="A0A921ZCX7"/>
<evidence type="ECO:0000313" key="11">
    <source>
        <dbReference type="Proteomes" id="UP000791440"/>
    </source>
</evidence>
<dbReference type="GO" id="GO:0006406">
    <property type="term" value="P:mRNA export from nucleus"/>
    <property type="evidence" value="ECO:0007669"/>
    <property type="project" value="TreeGrafter"/>
</dbReference>
<dbReference type="InterPro" id="IPR011502">
    <property type="entry name" value="Nucleoporin_Nup85"/>
</dbReference>
<keyword evidence="8 9" id="KW-0539">Nucleus</keyword>
<evidence type="ECO:0000313" key="10">
    <source>
        <dbReference type="EMBL" id="KAG6455683.1"/>
    </source>
</evidence>
<protein>
    <recommendedName>
        <fullName evidence="9">Nuclear pore complex protein Nup85</fullName>
    </recommendedName>
</protein>
<keyword evidence="5 9" id="KW-0653">Protein transport</keyword>
<name>A0A921ZCX7_MANSE</name>
<dbReference type="PANTHER" id="PTHR13373">
    <property type="entry name" value="FROUNT PROTEIN-RELATED"/>
    <property type="match status" value="1"/>
</dbReference>
<dbReference type="GO" id="GO:0045893">
    <property type="term" value="P:positive regulation of DNA-templated transcription"/>
    <property type="evidence" value="ECO:0007669"/>
    <property type="project" value="TreeGrafter"/>
</dbReference>
<comment type="subcellular location">
    <subcellularLocation>
        <location evidence="1 9">Nucleus</location>
        <location evidence="1 9">Nuclear pore complex</location>
    </subcellularLocation>
</comment>
<reference evidence="10" key="1">
    <citation type="journal article" date="2016" name="Insect Biochem. Mol. Biol.">
        <title>Multifaceted biological insights from a draft genome sequence of the tobacco hornworm moth, Manduca sexta.</title>
        <authorList>
            <person name="Kanost M.R."/>
            <person name="Arrese E.L."/>
            <person name="Cao X."/>
            <person name="Chen Y.R."/>
            <person name="Chellapilla S."/>
            <person name="Goldsmith M.R."/>
            <person name="Grosse-Wilde E."/>
            <person name="Heckel D.G."/>
            <person name="Herndon N."/>
            <person name="Jiang H."/>
            <person name="Papanicolaou A."/>
            <person name="Qu J."/>
            <person name="Soulages J.L."/>
            <person name="Vogel H."/>
            <person name="Walters J."/>
            <person name="Waterhouse R.M."/>
            <person name="Ahn S.J."/>
            <person name="Almeida F.C."/>
            <person name="An C."/>
            <person name="Aqrawi P."/>
            <person name="Bretschneider A."/>
            <person name="Bryant W.B."/>
            <person name="Bucks S."/>
            <person name="Chao H."/>
            <person name="Chevignon G."/>
            <person name="Christen J.M."/>
            <person name="Clarke D.F."/>
            <person name="Dittmer N.T."/>
            <person name="Ferguson L.C.F."/>
            <person name="Garavelou S."/>
            <person name="Gordon K.H.J."/>
            <person name="Gunaratna R.T."/>
            <person name="Han Y."/>
            <person name="Hauser F."/>
            <person name="He Y."/>
            <person name="Heidel-Fischer H."/>
            <person name="Hirsh A."/>
            <person name="Hu Y."/>
            <person name="Jiang H."/>
            <person name="Kalra D."/>
            <person name="Klinner C."/>
            <person name="Konig C."/>
            <person name="Kovar C."/>
            <person name="Kroll A.R."/>
            <person name="Kuwar S.S."/>
            <person name="Lee S.L."/>
            <person name="Lehman R."/>
            <person name="Li K."/>
            <person name="Li Z."/>
            <person name="Liang H."/>
            <person name="Lovelace S."/>
            <person name="Lu Z."/>
            <person name="Mansfield J.H."/>
            <person name="McCulloch K.J."/>
            <person name="Mathew T."/>
            <person name="Morton B."/>
            <person name="Muzny D.M."/>
            <person name="Neunemann D."/>
            <person name="Ongeri F."/>
            <person name="Pauchet Y."/>
            <person name="Pu L.L."/>
            <person name="Pyrousis I."/>
            <person name="Rao X.J."/>
            <person name="Redding A."/>
            <person name="Roesel C."/>
            <person name="Sanchez-Gracia A."/>
            <person name="Schaack S."/>
            <person name="Shukla A."/>
            <person name="Tetreau G."/>
            <person name="Wang Y."/>
            <person name="Xiong G.H."/>
            <person name="Traut W."/>
            <person name="Walsh T.K."/>
            <person name="Worley K.C."/>
            <person name="Wu D."/>
            <person name="Wu W."/>
            <person name="Wu Y.Q."/>
            <person name="Zhang X."/>
            <person name="Zou Z."/>
            <person name="Zucker H."/>
            <person name="Briscoe A.D."/>
            <person name="Burmester T."/>
            <person name="Clem R.J."/>
            <person name="Feyereisen R."/>
            <person name="Grimmelikhuijzen C.J.P."/>
            <person name="Hamodrakas S.J."/>
            <person name="Hansson B.S."/>
            <person name="Huguet E."/>
            <person name="Jermiin L.S."/>
            <person name="Lan Q."/>
            <person name="Lehman H.K."/>
            <person name="Lorenzen M."/>
            <person name="Merzendorfer H."/>
            <person name="Michalopoulos I."/>
            <person name="Morton D.B."/>
            <person name="Muthukrishnan S."/>
            <person name="Oakeshott J.G."/>
            <person name="Palmer W."/>
            <person name="Park Y."/>
            <person name="Passarelli A.L."/>
            <person name="Rozas J."/>
            <person name="Schwartz L.M."/>
            <person name="Smith W."/>
            <person name="Southgate A."/>
            <person name="Vilcinskas A."/>
            <person name="Vogt R."/>
            <person name="Wang P."/>
            <person name="Werren J."/>
            <person name="Yu X.Q."/>
            <person name="Zhou J.J."/>
            <person name="Brown S.J."/>
            <person name="Scherer S.E."/>
            <person name="Richards S."/>
            <person name="Blissard G.W."/>
        </authorList>
    </citation>
    <scope>NUCLEOTIDE SEQUENCE</scope>
</reference>
<evidence type="ECO:0000256" key="2">
    <source>
        <dbReference type="ARBA" id="ARBA00005573"/>
    </source>
</evidence>
<dbReference type="GO" id="GO:0031080">
    <property type="term" value="C:nuclear pore outer ring"/>
    <property type="evidence" value="ECO:0007669"/>
    <property type="project" value="TreeGrafter"/>
</dbReference>
<evidence type="ECO:0000256" key="4">
    <source>
        <dbReference type="ARBA" id="ARBA00022816"/>
    </source>
</evidence>
<keyword evidence="3 9" id="KW-0813">Transport</keyword>
<reference evidence="10" key="2">
    <citation type="submission" date="2020-12" db="EMBL/GenBank/DDBJ databases">
        <authorList>
            <person name="Kanost M."/>
        </authorList>
    </citation>
    <scope>NUCLEOTIDE SEQUENCE</scope>
</reference>
<gene>
    <name evidence="10" type="ORF">O3G_MSEX009355</name>
</gene>
<keyword evidence="4 9" id="KW-0509">mRNA transport</keyword>
<dbReference type="GO" id="GO:0017056">
    <property type="term" value="F:structural constituent of nuclear pore"/>
    <property type="evidence" value="ECO:0007669"/>
    <property type="project" value="TreeGrafter"/>
</dbReference>
<keyword evidence="9" id="KW-0472">Membrane</keyword>
<proteinExistence type="inferred from homology"/>
<evidence type="ECO:0000256" key="3">
    <source>
        <dbReference type="ARBA" id="ARBA00022448"/>
    </source>
</evidence>
<dbReference type="PANTHER" id="PTHR13373:SF21">
    <property type="entry name" value="NUCLEAR PORE COMPLEX PROTEIN NUP85"/>
    <property type="match status" value="1"/>
</dbReference>
<dbReference type="GO" id="GO:0031965">
    <property type="term" value="C:nuclear membrane"/>
    <property type="evidence" value="ECO:0007669"/>
    <property type="project" value="UniProtKB-UniRule"/>
</dbReference>
<keyword evidence="7 9" id="KW-0906">Nuclear pore complex</keyword>
<dbReference type="GO" id="GO:0006606">
    <property type="term" value="P:protein import into nucleus"/>
    <property type="evidence" value="ECO:0007669"/>
    <property type="project" value="TreeGrafter"/>
</dbReference>
<comment type="subunit">
    <text evidence="9">Component of the nuclear pore complex (NPC).</text>
</comment>
<organism evidence="10 11">
    <name type="scientific">Manduca sexta</name>
    <name type="common">Tobacco hawkmoth</name>
    <name type="synonym">Tobacco hornworm</name>
    <dbReference type="NCBI Taxonomy" id="7130"/>
    <lineage>
        <taxon>Eukaryota</taxon>
        <taxon>Metazoa</taxon>
        <taxon>Ecdysozoa</taxon>
        <taxon>Arthropoda</taxon>
        <taxon>Hexapoda</taxon>
        <taxon>Insecta</taxon>
        <taxon>Pterygota</taxon>
        <taxon>Neoptera</taxon>
        <taxon>Endopterygota</taxon>
        <taxon>Lepidoptera</taxon>
        <taxon>Glossata</taxon>
        <taxon>Ditrysia</taxon>
        <taxon>Bombycoidea</taxon>
        <taxon>Sphingidae</taxon>
        <taxon>Sphinginae</taxon>
        <taxon>Sphingini</taxon>
        <taxon>Manduca</taxon>
    </lineage>
</organism>
<keyword evidence="6 9" id="KW-0811">Translocation</keyword>
<keyword evidence="11" id="KW-1185">Reference proteome</keyword>
<comment type="similarity">
    <text evidence="2 9">Belongs to the nucleoporin Nup85 family.</text>
</comment>
<dbReference type="Proteomes" id="UP000791440">
    <property type="component" value="Unassembled WGS sequence"/>
</dbReference>
<sequence>MNNLNMDLVLFRGNGREPASNVKTFILPDKCFEKGVGCAWRNGNKFAIYPRSQTPSKTASTDVDNKILNIRQDVLLFTSILRKLVNESNGTYLLLQKAAETAKTTDNQVEFLKLSRQYRSIIRVCIENLQEALSRVQDGVEKNNLLSYITILYSIECIWHLCEILYIDNIPGDIVLPYLLEWVRFHFPCHEQTASHLLEACERGSEDHQDYWITVIGMVVQGRVDVARALMKLHSAAETNEFKLVDNSLRSMPVYSVYGGISTGEFTITWKHWQAECRSKLSSGVLSNEPKLELIMRLITGDFGAFSSIRGDYTSWYDLLGGWVMYTAPWARRHELASASAACAELGDALSNSRLDRAIRALLDGDLYQVIHEIQQMSDNGWFVTHLTDILYHCGKLRILDKHQTDVTNRLRDSLILDYGSLLMEHKSLWTVGLSYLASCPPEGLRRAELILERMPLKTEAKVMRVMAEAKKYGLVDVGVSACVCQCAVQGGVGRLGAGVAWAVRARSGAAAGRAAHAALRRYVRARRLPAEDLLLAAGPALLLHDTLLFLGKYCDFHRLYKDREFKKAAQLLVSLITSKIAPDYFWETLLLDTLPLLESDEPVFSSSDTYEIMLCLELKPAGLDSEKADLLRLALARNLARTVLSEGGENKQTEDGKTT</sequence>
<evidence type="ECO:0000256" key="1">
    <source>
        <dbReference type="ARBA" id="ARBA00004567"/>
    </source>
</evidence>
<evidence type="ECO:0000256" key="8">
    <source>
        <dbReference type="ARBA" id="ARBA00023242"/>
    </source>
</evidence>
<dbReference type="EMBL" id="JH668496">
    <property type="protein sequence ID" value="KAG6455683.1"/>
    <property type="molecule type" value="Genomic_DNA"/>
</dbReference>
<evidence type="ECO:0000256" key="6">
    <source>
        <dbReference type="ARBA" id="ARBA00023010"/>
    </source>
</evidence>
<evidence type="ECO:0000256" key="9">
    <source>
        <dbReference type="RuleBase" id="RU365073"/>
    </source>
</evidence>
<accession>A0A921ZCX7</accession>
<comment type="caution">
    <text evidence="10">The sequence shown here is derived from an EMBL/GenBank/DDBJ whole genome shotgun (WGS) entry which is preliminary data.</text>
</comment>
<evidence type="ECO:0000256" key="5">
    <source>
        <dbReference type="ARBA" id="ARBA00022927"/>
    </source>
</evidence>
<evidence type="ECO:0000256" key="7">
    <source>
        <dbReference type="ARBA" id="ARBA00023132"/>
    </source>
</evidence>